<reference evidence="2 4" key="1">
    <citation type="submission" date="2014-08" db="EMBL/GenBank/DDBJ databases">
        <title>Complete genome sequence of Corynebacterium flavescens OJ8(T)(=DSM 20296(T)), isolated from cheese.</title>
        <authorList>
            <person name="Ruckert C."/>
            <person name="Albersmeier A."/>
            <person name="Winkler A."/>
            <person name="Kalinowski J."/>
        </authorList>
    </citation>
    <scope>NUCLEOTIDE SEQUENCE [LARGE SCALE GENOMIC DNA]</scope>
    <source>
        <strain evidence="2 4">OJ8</strain>
    </source>
</reference>
<evidence type="ECO:0000256" key="1">
    <source>
        <dbReference type="SAM" id="Phobius"/>
    </source>
</evidence>
<keyword evidence="2" id="KW-0808">Transferase</keyword>
<gene>
    <name evidence="3" type="ORF">CFL01nite_13440</name>
    <name evidence="2" type="ORF">CFLV_12280</name>
</gene>
<keyword evidence="1" id="KW-0812">Transmembrane</keyword>
<keyword evidence="1" id="KW-0472">Membrane</keyword>
<dbReference type="EMBL" id="CP009246">
    <property type="protein sequence ID" value="APT87848.1"/>
    <property type="molecule type" value="Genomic_DNA"/>
</dbReference>
<evidence type="ECO:0000313" key="3">
    <source>
        <dbReference type="EMBL" id="GEB97849.1"/>
    </source>
</evidence>
<feature type="transmembrane region" description="Helical" evidence="1">
    <location>
        <begin position="6"/>
        <end position="23"/>
    </location>
</feature>
<feature type="transmembrane region" description="Helical" evidence="1">
    <location>
        <begin position="35"/>
        <end position="58"/>
    </location>
</feature>
<sequence length="62" mass="6594">MLTTIIGIVSITLGFFCVLAAYYRFQQHGDKKSALVLGIAALIFLTVIPVAAAIFFAATSNT</sequence>
<keyword evidence="4" id="KW-1185">Reference proteome</keyword>
<dbReference type="GeneID" id="82881439"/>
<organism evidence="2 4">
    <name type="scientific">Corynebacterium flavescens</name>
    <dbReference type="NCBI Taxonomy" id="28028"/>
    <lineage>
        <taxon>Bacteria</taxon>
        <taxon>Bacillati</taxon>
        <taxon>Actinomycetota</taxon>
        <taxon>Actinomycetes</taxon>
        <taxon>Mycobacteriales</taxon>
        <taxon>Corynebacteriaceae</taxon>
        <taxon>Corynebacterium</taxon>
    </lineage>
</organism>
<dbReference type="KEGG" id="cfc:CFLV_12280"/>
<protein>
    <submittedName>
        <fullName evidence="2">Glycosyltransferase</fullName>
    </submittedName>
</protein>
<dbReference type="AlphaFoldDB" id="A0A1L7CPU2"/>
<dbReference type="OrthoDB" id="4422850at2"/>
<evidence type="ECO:0000313" key="5">
    <source>
        <dbReference type="Proteomes" id="UP000315353"/>
    </source>
</evidence>
<proteinExistence type="predicted"/>
<dbReference type="STRING" id="28028.CFLV_12280"/>
<name>A0A1L7CPU2_CORFL</name>
<evidence type="ECO:0000313" key="4">
    <source>
        <dbReference type="Proteomes" id="UP000185479"/>
    </source>
</evidence>
<dbReference type="GO" id="GO:0016740">
    <property type="term" value="F:transferase activity"/>
    <property type="evidence" value="ECO:0007669"/>
    <property type="project" value="UniProtKB-KW"/>
</dbReference>
<dbReference type="Proteomes" id="UP000315353">
    <property type="component" value="Unassembled WGS sequence"/>
</dbReference>
<dbReference type="RefSeq" id="WP_075730756.1">
    <property type="nucleotide sequence ID" value="NZ_BJNB01000018.1"/>
</dbReference>
<keyword evidence="1" id="KW-1133">Transmembrane helix</keyword>
<dbReference type="Proteomes" id="UP000185479">
    <property type="component" value="Chromosome"/>
</dbReference>
<dbReference type="EMBL" id="BJNB01000018">
    <property type="protein sequence ID" value="GEB97849.1"/>
    <property type="molecule type" value="Genomic_DNA"/>
</dbReference>
<evidence type="ECO:0000313" key="2">
    <source>
        <dbReference type="EMBL" id="APT87848.1"/>
    </source>
</evidence>
<accession>A0A1L7CPU2</accession>
<reference evidence="3 5" key="2">
    <citation type="submission" date="2019-06" db="EMBL/GenBank/DDBJ databases">
        <title>Whole genome shotgun sequence of Corynebacterium flavescens NBRC 14136.</title>
        <authorList>
            <person name="Hosoyama A."/>
            <person name="Uohara A."/>
            <person name="Ohji S."/>
            <person name="Ichikawa N."/>
        </authorList>
    </citation>
    <scope>NUCLEOTIDE SEQUENCE [LARGE SCALE GENOMIC DNA]</scope>
    <source>
        <strain evidence="3 5">NBRC 14136</strain>
    </source>
</reference>